<sequence length="65" mass="7162">MIAFEDRRNAALEILRCEARLTRKAGSFLGQCVVDASPLTDKQVEWFGQLASRAGIEVEGLSHEA</sequence>
<dbReference type="Proteomes" id="UP001238601">
    <property type="component" value="Unassembled WGS sequence"/>
</dbReference>
<keyword evidence="4" id="KW-1185">Reference proteome</keyword>
<name>A0A6I4UA68_9SPHN</name>
<dbReference type="Proteomes" id="UP000439914">
    <property type="component" value="Unassembled WGS sequence"/>
</dbReference>
<evidence type="ECO:0000313" key="3">
    <source>
        <dbReference type="Proteomes" id="UP000439914"/>
    </source>
</evidence>
<dbReference type="EMBL" id="JAUSWK010000001">
    <property type="protein sequence ID" value="MDQ0564923.1"/>
    <property type="molecule type" value="Genomic_DNA"/>
</dbReference>
<accession>A0A6I4UA68</accession>
<gene>
    <name evidence="2" type="ORF">GRI55_09775</name>
    <name evidence="1" type="ORF">QOZ97_000433</name>
</gene>
<organism evidence="2 3">
    <name type="scientific">Qipengyuania citrea</name>
    <dbReference type="NCBI Taxonomy" id="225971"/>
    <lineage>
        <taxon>Bacteria</taxon>
        <taxon>Pseudomonadati</taxon>
        <taxon>Pseudomonadota</taxon>
        <taxon>Alphaproteobacteria</taxon>
        <taxon>Sphingomonadales</taxon>
        <taxon>Erythrobacteraceae</taxon>
        <taxon>Qipengyuania</taxon>
    </lineage>
</organism>
<comment type="caution">
    <text evidence="2">The sequence shown here is derived from an EMBL/GenBank/DDBJ whole genome shotgun (WGS) entry which is preliminary data.</text>
</comment>
<dbReference type="AlphaFoldDB" id="A0A6I4UA68"/>
<evidence type="ECO:0000313" key="1">
    <source>
        <dbReference type="EMBL" id="MDQ0564923.1"/>
    </source>
</evidence>
<evidence type="ECO:0000313" key="2">
    <source>
        <dbReference type="EMBL" id="MXP36061.1"/>
    </source>
</evidence>
<dbReference type="EMBL" id="WTYG01000002">
    <property type="protein sequence ID" value="MXP36061.1"/>
    <property type="molecule type" value="Genomic_DNA"/>
</dbReference>
<dbReference type="GeneID" id="93685274"/>
<reference evidence="2 3" key="1">
    <citation type="submission" date="2019-12" db="EMBL/GenBank/DDBJ databases">
        <title>Genomic-based taxomic classification of the family Erythrobacteraceae.</title>
        <authorList>
            <person name="Xu L."/>
        </authorList>
    </citation>
    <scope>NUCLEOTIDE SEQUENCE [LARGE SCALE GENOMIC DNA]</scope>
    <source>
        <strain evidence="2 3">CGMCC 1.8703</strain>
    </source>
</reference>
<dbReference type="RefSeq" id="WP_160766990.1">
    <property type="nucleotide sequence ID" value="NZ_JAUSWK010000001.1"/>
</dbReference>
<evidence type="ECO:0000313" key="4">
    <source>
        <dbReference type="Proteomes" id="UP001238601"/>
    </source>
</evidence>
<protein>
    <submittedName>
        <fullName evidence="2">Uncharacterized protein</fullName>
    </submittedName>
</protein>
<reference evidence="1 4" key="2">
    <citation type="submission" date="2023-07" db="EMBL/GenBank/DDBJ databases">
        <title>Genomic Encyclopedia of Type Strains, Phase IV (KMG-IV): sequencing the most valuable type-strain genomes for metagenomic binning, comparative biology and taxonomic classification.</title>
        <authorList>
            <person name="Goeker M."/>
        </authorList>
    </citation>
    <scope>NUCLEOTIDE SEQUENCE [LARGE SCALE GENOMIC DNA]</scope>
    <source>
        <strain evidence="1 4">DSM 14432</strain>
    </source>
</reference>
<proteinExistence type="predicted"/>